<reference evidence="2 3" key="1">
    <citation type="submission" date="2019-08" db="EMBL/GenBank/DDBJ databases">
        <title>Draft genome sequences of two oriental melons (Cucumis melo L. var makuwa).</title>
        <authorList>
            <person name="Kwon S.-Y."/>
        </authorList>
    </citation>
    <scope>NUCLEOTIDE SEQUENCE [LARGE SCALE GENOMIC DNA]</scope>
    <source>
        <strain evidence="3">cv. SW 3</strain>
        <tissue evidence="2">Leaf</tissue>
    </source>
</reference>
<feature type="region of interest" description="Disordered" evidence="1">
    <location>
        <begin position="233"/>
        <end position="266"/>
    </location>
</feature>
<name>A0A5A7TVA5_CUCMM</name>
<feature type="compositionally biased region" description="Basic residues" evidence="1">
    <location>
        <begin position="236"/>
        <end position="246"/>
    </location>
</feature>
<protein>
    <submittedName>
        <fullName evidence="2">Gag protease polyprotein</fullName>
    </submittedName>
</protein>
<evidence type="ECO:0000313" key="2">
    <source>
        <dbReference type="EMBL" id="KAA0046086.1"/>
    </source>
</evidence>
<sequence length="439" mass="48495">MALLFSLEGSTELTLKFSGSAADLVDLLSVDSIEGHNRVSGKGFPTTGPRVQAETVVIHRGLHDSDCYGSVCSKTLVWMWFMEFGRERTCALRICASFGSTRLICASFGSTRLICASSGSTRLICASFGSTRLICASFGSTRLICASFGSTRHVGVQRGADRREAGRMREGHMDASGFLFASAMYFVRIFGLVILDGWYQSLSFRFCRLAYNVSLCFVSLWLKRSLPLVREMPPRRGARRGGRGGRGRGAGHVQPEVQPVAQAPDPAAPVTHADLAAMEQRFIDLIMQMREQQKPASPTPAPAPAPAPAPVPAPAPAPVPVAPQFVPDQLSAEAKPLRDFRKYNPTTFDGSLEDPTRAQMWLSSLETIFRYMKCPEDQKVQCAVFMLTDRGTAWWETTERMLGGDVSQITWQQFKESFYAKFFSASLRDAKRQEFLNLE</sequence>
<comment type="caution">
    <text evidence="2">The sequence shown here is derived from an EMBL/GenBank/DDBJ whole genome shotgun (WGS) entry which is preliminary data.</text>
</comment>
<keyword evidence="2" id="KW-0645">Protease</keyword>
<feature type="compositionally biased region" description="Pro residues" evidence="1">
    <location>
        <begin position="297"/>
        <end position="321"/>
    </location>
</feature>
<keyword evidence="2" id="KW-0378">Hydrolase</keyword>
<evidence type="ECO:0000313" key="3">
    <source>
        <dbReference type="Proteomes" id="UP000321393"/>
    </source>
</evidence>
<feature type="region of interest" description="Disordered" evidence="1">
    <location>
        <begin position="291"/>
        <end position="322"/>
    </location>
</feature>
<proteinExistence type="predicted"/>
<accession>A0A5A7TVA5</accession>
<dbReference type="EMBL" id="SSTE01014379">
    <property type="protein sequence ID" value="KAA0046086.1"/>
    <property type="molecule type" value="Genomic_DNA"/>
</dbReference>
<dbReference type="Proteomes" id="UP000321393">
    <property type="component" value="Unassembled WGS sequence"/>
</dbReference>
<evidence type="ECO:0000256" key="1">
    <source>
        <dbReference type="SAM" id="MobiDB-lite"/>
    </source>
</evidence>
<feature type="compositionally biased region" description="Low complexity" evidence="1">
    <location>
        <begin position="251"/>
        <end position="266"/>
    </location>
</feature>
<gene>
    <name evidence="2" type="ORF">E6C27_scaffold157G00070</name>
</gene>
<dbReference type="GO" id="GO:0006508">
    <property type="term" value="P:proteolysis"/>
    <property type="evidence" value="ECO:0007669"/>
    <property type="project" value="UniProtKB-KW"/>
</dbReference>
<organism evidence="2 3">
    <name type="scientific">Cucumis melo var. makuwa</name>
    <name type="common">Oriental melon</name>
    <dbReference type="NCBI Taxonomy" id="1194695"/>
    <lineage>
        <taxon>Eukaryota</taxon>
        <taxon>Viridiplantae</taxon>
        <taxon>Streptophyta</taxon>
        <taxon>Embryophyta</taxon>
        <taxon>Tracheophyta</taxon>
        <taxon>Spermatophyta</taxon>
        <taxon>Magnoliopsida</taxon>
        <taxon>eudicotyledons</taxon>
        <taxon>Gunneridae</taxon>
        <taxon>Pentapetalae</taxon>
        <taxon>rosids</taxon>
        <taxon>fabids</taxon>
        <taxon>Cucurbitales</taxon>
        <taxon>Cucurbitaceae</taxon>
        <taxon>Benincaseae</taxon>
        <taxon>Cucumis</taxon>
    </lineage>
</organism>
<dbReference type="AlphaFoldDB" id="A0A5A7TVA5"/>
<dbReference type="OrthoDB" id="10622094at2759"/>
<dbReference type="GO" id="GO:0008233">
    <property type="term" value="F:peptidase activity"/>
    <property type="evidence" value="ECO:0007669"/>
    <property type="project" value="UniProtKB-KW"/>
</dbReference>